<sequence>MKMIVTARRALTSDIEEFTLTSTDGQDLHRAEPGAHITITTPSGAHRRFSLVHPGDNLSSYTVAIKLEPKSRGGSESMHKDATIGTILDVEKPENEFPLGYSHAALLIAGGIGITPIYSMAQALKEEGRKFRVVYCSREEEQTAYLDELKELCGSDLTLHFSQGNPGGRLDFWDLLMTPTVEHIYCCGPEAIMEEVLAVTGHWPDGRVHLEKFMPVEVIRENDRGFTVTLTNSGKEFEVPADKTILEAMRDNDFVFTSSCENGTCGTCKCRYTEGEVDHRDLVLMNDEKDSQIMVCVSRAKGDHLVLDL</sequence>
<gene>
    <name evidence="3" type="ORF">SAMN02745753_04638</name>
</gene>
<dbReference type="InterPro" id="IPR001433">
    <property type="entry name" value="OxRdtase_FAD/NAD-bd"/>
</dbReference>
<keyword evidence="3" id="KW-0560">Oxidoreductase</keyword>
<dbReference type="PROSITE" id="PS00197">
    <property type="entry name" value="2FE2S_FER_1"/>
    <property type="match status" value="1"/>
</dbReference>
<feature type="domain" description="FAD-binding FR-type" evidence="2">
    <location>
        <begin position="1"/>
        <end position="100"/>
    </location>
</feature>
<dbReference type="PROSITE" id="PS51384">
    <property type="entry name" value="FAD_FR"/>
    <property type="match status" value="1"/>
</dbReference>
<dbReference type="AlphaFoldDB" id="A0A1M5ND67"/>
<protein>
    <submittedName>
        <fullName evidence="3">Phthalate 4,5-dioxygenase, reductase subunit</fullName>
    </submittedName>
</protein>
<dbReference type="SUPFAM" id="SSF63380">
    <property type="entry name" value="Riboflavin synthase domain-like"/>
    <property type="match status" value="1"/>
</dbReference>
<organism evidence="3 4">
    <name type="scientific">Marinomonas polaris DSM 16579</name>
    <dbReference type="NCBI Taxonomy" id="1122206"/>
    <lineage>
        <taxon>Bacteria</taxon>
        <taxon>Pseudomonadati</taxon>
        <taxon>Pseudomonadota</taxon>
        <taxon>Gammaproteobacteria</taxon>
        <taxon>Oceanospirillales</taxon>
        <taxon>Oceanospirillaceae</taxon>
        <taxon>Marinomonas</taxon>
    </lineage>
</organism>
<dbReference type="GO" id="GO:0051213">
    <property type="term" value="F:dioxygenase activity"/>
    <property type="evidence" value="ECO:0007669"/>
    <property type="project" value="UniProtKB-KW"/>
</dbReference>
<dbReference type="SUPFAM" id="SSF54292">
    <property type="entry name" value="2Fe-2S ferredoxin-like"/>
    <property type="match status" value="1"/>
</dbReference>
<dbReference type="CDD" id="cd06185">
    <property type="entry name" value="PDR_like"/>
    <property type="match status" value="1"/>
</dbReference>
<dbReference type="SUPFAM" id="SSF52343">
    <property type="entry name" value="Ferredoxin reductase-like, C-terminal NADP-linked domain"/>
    <property type="match status" value="1"/>
</dbReference>
<evidence type="ECO:0000313" key="3">
    <source>
        <dbReference type="EMBL" id="SHG87405.1"/>
    </source>
</evidence>
<evidence type="ECO:0000313" key="4">
    <source>
        <dbReference type="Proteomes" id="UP000184517"/>
    </source>
</evidence>
<dbReference type="Gene3D" id="3.40.50.80">
    <property type="entry name" value="Nucleotide-binding domain of ferredoxin-NADP reductase (FNR) module"/>
    <property type="match status" value="1"/>
</dbReference>
<dbReference type="PRINTS" id="PR00409">
    <property type="entry name" value="PHDIOXRDTASE"/>
</dbReference>
<dbReference type="InterPro" id="IPR052353">
    <property type="entry name" value="Benzoxazolinone_Detox_Enz"/>
</dbReference>
<dbReference type="OrthoDB" id="4258484at2"/>
<evidence type="ECO:0000259" key="2">
    <source>
        <dbReference type="PROSITE" id="PS51384"/>
    </source>
</evidence>
<dbReference type="Gene3D" id="2.40.30.10">
    <property type="entry name" value="Translation factors"/>
    <property type="match status" value="1"/>
</dbReference>
<name>A0A1M5ND67_9GAMM</name>
<dbReference type="InterPro" id="IPR017938">
    <property type="entry name" value="Riboflavin_synthase-like_b-brl"/>
</dbReference>
<feature type="domain" description="2Fe-2S ferredoxin-type" evidence="1">
    <location>
        <begin position="226"/>
        <end position="309"/>
    </location>
</feature>
<dbReference type="Pfam" id="PF00111">
    <property type="entry name" value="Fer2"/>
    <property type="match status" value="1"/>
</dbReference>
<accession>A0A1M5ND67</accession>
<proteinExistence type="predicted"/>
<dbReference type="InterPro" id="IPR001041">
    <property type="entry name" value="2Fe-2S_ferredoxin-type"/>
</dbReference>
<dbReference type="RefSeq" id="WP_072842443.1">
    <property type="nucleotide sequence ID" value="NZ_FQVF01000036.1"/>
</dbReference>
<reference evidence="4" key="1">
    <citation type="submission" date="2016-11" db="EMBL/GenBank/DDBJ databases">
        <authorList>
            <person name="Varghese N."/>
            <person name="Submissions S."/>
        </authorList>
    </citation>
    <scope>NUCLEOTIDE SEQUENCE [LARGE SCALE GENOMIC DNA]</scope>
    <source>
        <strain evidence="4">DSM 16579</strain>
    </source>
</reference>
<keyword evidence="3" id="KW-0223">Dioxygenase</keyword>
<dbReference type="InterPro" id="IPR036010">
    <property type="entry name" value="2Fe-2S_ferredoxin-like_sf"/>
</dbReference>
<dbReference type="InterPro" id="IPR039261">
    <property type="entry name" value="FNR_nucleotide-bd"/>
</dbReference>
<dbReference type="InterPro" id="IPR006058">
    <property type="entry name" value="2Fe2S_fd_BS"/>
</dbReference>
<dbReference type="STRING" id="1122206.SAMN02745753_04638"/>
<dbReference type="CDD" id="cd00207">
    <property type="entry name" value="fer2"/>
    <property type="match status" value="1"/>
</dbReference>
<dbReference type="Pfam" id="PF00175">
    <property type="entry name" value="NAD_binding_1"/>
    <property type="match status" value="1"/>
</dbReference>
<dbReference type="PANTHER" id="PTHR30212:SF2">
    <property type="entry name" value="PROTEIN YIIM"/>
    <property type="match status" value="1"/>
</dbReference>
<dbReference type="InterPro" id="IPR012675">
    <property type="entry name" value="Beta-grasp_dom_sf"/>
</dbReference>
<evidence type="ECO:0000259" key="1">
    <source>
        <dbReference type="PROSITE" id="PS51085"/>
    </source>
</evidence>
<dbReference type="Gene3D" id="3.10.20.30">
    <property type="match status" value="1"/>
</dbReference>
<keyword evidence="4" id="KW-1185">Reference proteome</keyword>
<dbReference type="InterPro" id="IPR017927">
    <property type="entry name" value="FAD-bd_FR_type"/>
</dbReference>
<dbReference type="PANTHER" id="PTHR30212">
    <property type="entry name" value="PROTEIN YIIM"/>
    <property type="match status" value="1"/>
</dbReference>
<dbReference type="EMBL" id="FQVF01000036">
    <property type="protein sequence ID" value="SHG87405.1"/>
    <property type="molecule type" value="Genomic_DNA"/>
</dbReference>
<dbReference type="PROSITE" id="PS51085">
    <property type="entry name" value="2FE2S_FER_2"/>
    <property type="match status" value="1"/>
</dbReference>
<dbReference type="GO" id="GO:0051537">
    <property type="term" value="F:2 iron, 2 sulfur cluster binding"/>
    <property type="evidence" value="ECO:0007669"/>
    <property type="project" value="InterPro"/>
</dbReference>
<dbReference type="Proteomes" id="UP000184517">
    <property type="component" value="Unassembled WGS sequence"/>
</dbReference>